<accession>A0A224XTT3</accession>
<name>A0A224XTT3_9HEMI</name>
<evidence type="ECO:0000256" key="1">
    <source>
        <dbReference type="SAM" id="Phobius"/>
    </source>
</evidence>
<feature type="transmembrane region" description="Helical" evidence="1">
    <location>
        <begin position="28"/>
        <end position="49"/>
    </location>
</feature>
<sequence length="113" mass="12594">MLFTLLLDLGSISATVFCSFPQVSNLLFNSFSLLLNFLFGSSVCSIISLSLSSDTLFSTNFFSFVPLQFEASTELLTSSPFSFLFLFTLSLELSLFSFNLTQFLLFLLTAFLL</sequence>
<keyword evidence="1" id="KW-1133">Transmembrane helix</keyword>
<reference evidence="2" key="1">
    <citation type="journal article" date="2018" name="PLoS Negl. Trop. Dis.">
        <title>An insight into the salivary gland and fat body transcriptome of Panstrongylus lignarius (Hemiptera: Heteroptera), the main vector of Chagas disease in Peru.</title>
        <authorList>
            <person name="Nevoa J.C."/>
            <person name="Mendes M.T."/>
            <person name="da Silva M.V."/>
            <person name="Soares S.C."/>
            <person name="Oliveira C.J.F."/>
            <person name="Ribeiro J.M.C."/>
        </authorList>
    </citation>
    <scope>NUCLEOTIDE SEQUENCE</scope>
</reference>
<feature type="transmembrane region" description="Helical" evidence="1">
    <location>
        <begin position="93"/>
        <end position="112"/>
    </location>
</feature>
<dbReference type="AlphaFoldDB" id="A0A224XTT3"/>
<keyword evidence="1" id="KW-0812">Transmembrane</keyword>
<keyword evidence="1" id="KW-0472">Membrane</keyword>
<dbReference type="EMBL" id="GFTR01001872">
    <property type="protein sequence ID" value="JAW14554.1"/>
    <property type="molecule type" value="Transcribed_RNA"/>
</dbReference>
<protein>
    <submittedName>
        <fullName evidence="2">Uncharacterized protein</fullName>
    </submittedName>
</protein>
<organism evidence="2">
    <name type="scientific">Panstrongylus lignarius</name>
    <dbReference type="NCBI Taxonomy" id="156445"/>
    <lineage>
        <taxon>Eukaryota</taxon>
        <taxon>Metazoa</taxon>
        <taxon>Ecdysozoa</taxon>
        <taxon>Arthropoda</taxon>
        <taxon>Hexapoda</taxon>
        <taxon>Insecta</taxon>
        <taxon>Pterygota</taxon>
        <taxon>Neoptera</taxon>
        <taxon>Paraneoptera</taxon>
        <taxon>Hemiptera</taxon>
        <taxon>Heteroptera</taxon>
        <taxon>Panheteroptera</taxon>
        <taxon>Cimicomorpha</taxon>
        <taxon>Reduviidae</taxon>
        <taxon>Triatominae</taxon>
        <taxon>Panstrongylus</taxon>
    </lineage>
</organism>
<proteinExistence type="predicted"/>
<evidence type="ECO:0000313" key="2">
    <source>
        <dbReference type="EMBL" id="JAW14554.1"/>
    </source>
</evidence>